<name>A0A8S4QRK5_9NEOP</name>
<feature type="compositionally biased region" description="Basic and acidic residues" evidence="1">
    <location>
        <begin position="210"/>
        <end position="241"/>
    </location>
</feature>
<dbReference type="OrthoDB" id="7476567at2759"/>
<feature type="region of interest" description="Disordered" evidence="1">
    <location>
        <begin position="210"/>
        <end position="249"/>
    </location>
</feature>
<protein>
    <submittedName>
        <fullName evidence="2">Jg22548 protein</fullName>
    </submittedName>
</protein>
<dbReference type="EMBL" id="CAKXAJ010018953">
    <property type="protein sequence ID" value="CAH2218022.1"/>
    <property type="molecule type" value="Genomic_DNA"/>
</dbReference>
<dbReference type="AlphaFoldDB" id="A0A8S4QRK5"/>
<gene>
    <name evidence="2" type="primary">jg22548</name>
    <name evidence="2" type="ORF">PAEG_LOCUS5897</name>
</gene>
<proteinExistence type="predicted"/>
<reference evidence="2" key="1">
    <citation type="submission" date="2022-03" db="EMBL/GenBank/DDBJ databases">
        <authorList>
            <person name="Lindestad O."/>
        </authorList>
    </citation>
    <scope>NUCLEOTIDE SEQUENCE</scope>
</reference>
<dbReference type="Proteomes" id="UP000838756">
    <property type="component" value="Unassembled WGS sequence"/>
</dbReference>
<sequence length="291" mass="32647">MGSNDYGNLEKFEDICRRNEPDEISEFLRSDMSSKQAQNSVKPKLPGFVGPCNEIIGQMRMLIASHDEITLENRSLFFNLLRTTLKKRLAVILEGKVRLPMSDIINLYRLQHPISTDANLVSELCNTIQTSCWPQKRLRKRRYVKDFVGGQTAAAQTTPTEMQGVDVTAAVEDDSPVDGSQLIDLDEFVDMENDLENWNEDVGIAVADDKDTEGQSVVKEDTNTDDNATEHKAEETVEVEKSVNTQKAAFPDSGKLDEVDKTVLIVDEAVKSDQRAVDYVEVKTTEEKEAQ</sequence>
<accession>A0A8S4QRK5</accession>
<organism evidence="2 3">
    <name type="scientific">Pararge aegeria aegeria</name>
    <dbReference type="NCBI Taxonomy" id="348720"/>
    <lineage>
        <taxon>Eukaryota</taxon>
        <taxon>Metazoa</taxon>
        <taxon>Ecdysozoa</taxon>
        <taxon>Arthropoda</taxon>
        <taxon>Hexapoda</taxon>
        <taxon>Insecta</taxon>
        <taxon>Pterygota</taxon>
        <taxon>Neoptera</taxon>
        <taxon>Endopterygota</taxon>
        <taxon>Lepidoptera</taxon>
        <taxon>Glossata</taxon>
        <taxon>Ditrysia</taxon>
        <taxon>Papilionoidea</taxon>
        <taxon>Nymphalidae</taxon>
        <taxon>Satyrinae</taxon>
        <taxon>Satyrini</taxon>
        <taxon>Parargina</taxon>
        <taxon>Pararge</taxon>
    </lineage>
</organism>
<keyword evidence="3" id="KW-1185">Reference proteome</keyword>
<evidence type="ECO:0000313" key="3">
    <source>
        <dbReference type="Proteomes" id="UP000838756"/>
    </source>
</evidence>
<evidence type="ECO:0000313" key="2">
    <source>
        <dbReference type="EMBL" id="CAH2218022.1"/>
    </source>
</evidence>
<evidence type="ECO:0000256" key="1">
    <source>
        <dbReference type="SAM" id="MobiDB-lite"/>
    </source>
</evidence>
<comment type="caution">
    <text evidence="2">The sequence shown here is derived from an EMBL/GenBank/DDBJ whole genome shotgun (WGS) entry which is preliminary data.</text>
</comment>